<dbReference type="InterPro" id="IPR007146">
    <property type="entry name" value="Sas10/Utp3/C1D"/>
</dbReference>
<keyword evidence="3" id="KW-1185">Reference proteome</keyword>
<organism evidence="2 3">
    <name type="scientific">Halteria grandinella</name>
    <dbReference type="NCBI Taxonomy" id="5974"/>
    <lineage>
        <taxon>Eukaryota</taxon>
        <taxon>Sar</taxon>
        <taxon>Alveolata</taxon>
        <taxon>Ciliophora</taxon>
        <taxon>Intramacronucleata</taxon>
        <taxon>Spirotrichea</taxon>
        <taxon>Stichotrichia</taxon>
        <taxon>Sporadotrichida</taxon>
        <taxon>Halteriidae</taxon>
        <taxon>Halteria</taxon>
    </lineage>
</organism>
<feature type="compositionally biased region" description="Basic and acidic residues" evidence="1">
    <location>
        <begin position="293"/>
        <end position="313"/>
    </location>
</feature>
<dbReference type="GO" id="GO:0000462">
    <property type="term" value="P:maturation of SSU-rRNA from tricistronic rRNA transcript (SSU-rRNA, 5.8S rRNA, LSU-rRNA)"/>
    <property type="evidence" value="ECO:0007669"/>
    <property type="project" value="TreeGrafter"/>
</dbReference>
<evidence type="ECO:0000256" key="1">
    <source>
        <dbReference type="SAM" id="MobiDB-lite"/>
    </source>
</evidence>
<feature type="compositionally biased region" description="Acidic residues" evidence="1">
    <location>
        <begin position="15"/>
        <end position="45"/>
    </location>
</feature>
<feature type="compositionally biased region" description="Basic and acidic residues" evidence="1">
    <location>
        <begin position="446"/>
        <end position="455"/>
    </location>
</feature>
<feature type="compositionally biased region" description="Acidic residues" evidence="1">
    <location>
        <begin position="65"/>
        <end position="85"/>
    </location>
</feature>
<dbReference type="AlphaFoldDB" id="A0A8J8NPK6"/>
<feature type="compositionally biased region" description="Basic and acidic residues" evidence="1">
    <location>
        <begin position="406"/>
        <end position="418"/>
    </location>
</feature>
<comment type="caution">
    <text evidence="2">The sequence shown here is derived from an EMBL/GenBank/DDBJ whole genome shotgun (WGS) entry which is preliminary data.</text>
</comment>
<sequence>MKAKAPKLPTPQSSSDEEEEDFDLQDDDEDLEDGFGDSEEQESDIDSPAPSLESELSKPKPSSESESDASAEIAADSEAEEIAEQVDDKVDLPLDSKLLKHIISQETPELETLVQEFTQASATLNAKLKPMLDKIRANQVDTTKHGMTYLEMKYNLLLSYCQFLSFYILLKTEGASTKDHPVIGRLLHIKTLLERLRPLDLKLQYQIDKVVRAAALSEVPVQEGVEEGKQGATKIDALQYKPNIENMVLDDQSESDDDDEGAPQYSDSDESEDKKGGKKPQVFKAAKLNPLAFEDKDTKKKRREEMIQKTKANRSEYVNELRREIYELPDEVHGGGTTSQRTRFSKEQEQIERLEQDNFKRMNFTKKELKDMRNRQQSEIVDSRLDKLDDLRGLESLIGTQSKQRGRQDDEREHENKRFSKNVKNFVKGGQKKEQQGKPSFANKGGNDRQRDKKFNQKRNHKPMGGGGFTKKPNFRR</sequence>
<feature type="region of interest" description="Disordered" evidence="1">
    <location>
        <begin position="1"/>
        <end position="88"/>
    </location>
</feature>
<dbReference type="Proteomes" id="UP000785679">
    <property type="component" value="Unassembled WGS sequence"/>
</dbReference>
<reference evidence="2" key="1">
    <citation type="submission" date="2019-06" db="EMBL/GenBank/DDBJ databases">
        <authorList>
            <person name="Zheng W."/>
        </authorList>
    </citation>
    <scope>NUCLEOTIDE SEQUENCE</scope>
    <source>
        <strain evidence="2">QDHG01</strain>
    </source>
</reference>
<protein>
    <recommendedName>
        <fullName evidence="4">Neuroguidin</fullName>
    </recommendedName>
</protein>
<dbReference type="PANTHER" id="PTHR13237">
    <property type="entry name" value="SOMETHING ABOUT SILENCING PROTEIN 10-RELATED"/>
    <property type="match status" value="1"/>
</dbReference>
<evidence type="ECO:0000313" key="2">
    <source>
        <dbReference type="EMBL" id="TNV79118.1"/>
    </source>
</evidence>
<proteinExistence type="predicted"/>
<evidence type="ECO:0000313" key="3">
    <source>
        <dbReference type="Proteomes" id="UP000785679"/>
    </source>
</evidence>
<dbReference type="Pfam" id="PF04000">
    <property type="entry name" value="Sas10_Utp3"/>
    <property type="match status" value="1"/>
</dbReference>
<feature type="compositionally biased region" description="Basic and acidic residues" evidence="1">
    <location>
        <begin position="344"/>
        <end position="393"/>
    </location>
</feature>
<evidence type="ECO:0008006" key="4">
    <source>
        <dbReference type="Google" id="ProtNLM"/>
    </source>
</evidence>
<feature type="region of interest" description="Disordered" evidence="1">
    <location>
        <begin position="328"/>
        <end position="477"/>
    </location>
</feature>
<gene>
    <name evidence="2" type="ORF">FGO68_gene17480</name>
</gene>
<feature type="compositionally biased region" description="Acidic residues" evidence="1">
    <location>
        <begin position="251"/>
        <end position="271"/>
    </location>
</feature>
<feature type="region of interest" description="Disordered" evidence="1">
    <location>
        <begin position="249"/>
        <end position="313"/>
    </location>
</feature>
<dbReference type="PANTHER" id="PTHR13237:SF9">
    <property type="entry name" value="NEUROGUIDIN"/>
    <property type="match status" value="1"/>
</dbReference>
<accession>A0A8J8NPK6</accession>
<dbReference type="GO" id="GO:0032040">
    <property type="term" value="C:small-subunit processome"/>
    <property type="evidence" value="ECO:0007669"/>
    <property type="project" value="TreeGrafter"/>
</dbReference>
<dbReference type="OrthoDB" id="203440at2759"/>
<name>A0A8J8NPK6_HALGN</name>
<dbReference type="EMBL" id="RRYP01009359">
    <property type="protein sequence ID" value="TNV79118.1"/>
    <property type="molecule type" value="Genomic_DNA"/>
</dbReference>